<sequence length="708" mass="81280">MELLRCGTAITIRARHVNQVRTVAATRCWNEGVAGGSSREFCSNMAMLQRSLPFSAEIRQGSSLSSISSKACLKDNMWLGLRQTACVVNSMKDEKYDLTFFHSLSLKCQRKYVLTPCRSSPCFMFSNFRTASSKTMLRRAGETDFTGITEKSMSDYSGGESSDKHDAKVLLQGEGESVLRTLTAEETGKFSIRGSSIDSEATRSTSSMKTDHVPEATRKLKAEFEAALACFQRIPEALESLPKMNPNGVYANHNLRLDLIHVYGFDYDYTLAHYTKNLQFLIYDLARDHLVKEHRYPESCLNFEYDASFPIRGLYYDQKKGYLLKLDFFHCAEPDGCFYGRRRLTRFEIEEAYGGIHISIEHMPNLVALMDLFCLSEVCLLSDVIQHFVNLKVEFDATYVYEDVKKSIEFVHRSGLMHKLVLEEPAKYLHRNDAVVEMLRTLKNRGKKLFILTNSPFPFVDGGMRFLFEEDGLAGDSWRELFDVVVALADKPNFYTSERPFRHYNSKKDILGFNRVETFLSQSVYYQGCLKQFLEITKWRGPEVLYFGDHLYSDLRGPAKAGWRTAAIIKELEREIATQNEMNYRFQQAKYHIVQELLGKFHGLPVTGPIGEEERQLLLALRKVRKESRLAMKAMFNPYFGSAFLTDTGKESAFAYNVQRYADVYTSRLENLMMYSSEAWLYTPFDVKILPHHIKVGPSKMFQVDKVS</sequence>
<protein>
    <submittedName>
        <fullName evidence="1">Uncharacterized protein</fullName>
    </submittedName>
</protein>
<dbReference type="EMBL" id="CM055113">
    <property type="protein sequence ID" value="KAJ7515774.1"/>
    <property type="molecule type" value="Genomic_DNA"/>
</dbReference>
<evidence type="ECO:0000313" key="2">
    <source>
        <dbReference type="Proteomes" id="UP001162992"/>
    </source>
</evidence>
<evidence type="ECO:0000313" key="1">
    <source>
        <dbReference type="EMBL" id="KAJ7515774.1"/>
    </source>
</evidence>
<name>A0ACC2ADY4_DIPCM</name>
<organism evidence="1 2">
    <name type="scientific">Diphasiastrum complanatum</name>
    <name type="common">Issler's clubmoss</name>
    <name type="synonym">Lycopodium complanatum</name>
    <dbReference type="NCBI Taxonomy" id="34168"/>
    <lineage>
        <taxon>Eukaryota</taxon>
        <taxon>Viridiplantae</taxon>
        <taxon>Streptophyta</taxon>
        <taxon>Embryophyta</taxon>
        <taxon>Tracheophyta</taxon>
        <taxon>Lycopodiopsida</taxon>
        <taxon>Lycopodiales</taxon>
        <taxon>Lycopodiaceae</taxon>
        <taxon>Lycopodioideae</taxon>
        <taxon>Diphasiastrum</taxon>
    </lineage>
</organism>
<reference evidence="2" key="1">
    <citation type="journal article" date="2024" name="Proc. Natl. Acad. Sci. U.S.A.">
        <title>Extraordinary preservation of gene collinearity over three hundred million years revealed in homosporous lycophytes.</title>
        <authorList>
            <person name="Li C."/>
            <person name="Wickell D."/>
            <person name="Kuo L.Y."/>
            <person name="Chen X."/>
            <person name="Nie B."/>
            <person name="Liao X."/>
            <person name="Peng D."/>
            <person name="Ji J."/>
            <person name="Jenkins J."/>
            <person name="Williams M."/>
            <person name="Shu S."/>
            <person name="Plott C."/>
            <person name="Barry K."/>
            <person name="Rajasekar S."/>
            <person name="Grimwood J."/>
            <person name="Han X."/>
            <person name="Sun S."/>
            <person name="Hou Z."/>
            <person name="He W."/>
            <person name="Dai G."/>
            <person name="Sun C."/>
            <person name="Schmutz J."/>
            <person name="Leebens-Mack J.H."/>
            <person name="Li F.W."/>
            <person name="Wang L."/>
        </authorList>
    </citation>
    <scope>NUCLEOTIDE SEQUENCE [LARGE SCALE GENOMIC DNA]</scope>
    <source>
        <strain evidence="2">cv. PW_Plant_1</strain>
    </source>
</reference>
<gene>
    <name evidence="1" type="ORF">O6H91_22G027400</name>
</gene>
<proteinExistence type="predicted"/>
<keyword evidence="2" id="KW-1185">Reference proteome</keyword>
<comment type="caution">
    <text evidence="1">The sequence shown here is derived from an EMBL/GenBank/DDBJ whole genome shotgun (WGS) entry which is preliminary data.</text>
</comment>
<accession>A0ACC2ADY4</accession>
<dbReference type="Proteomes" id="UP001162992">
    <property type="component" value="Chromosome 22"/>
</dbReference>